<keyword evidence="4" id="KW-1133">Transmembrane helix</keyword>
<evidence type="ECO:0000313" key="5">
    <source>
        <dbReference type="EMBL" id="EED88071.1"/>
    </source>
</evidence>
<evidence type="ECO:0000256" key="3">
    <source>
        <dbReference type="SAM" id="MobiDB-lite"/>
    </source>
</evidence>
<accession>B8CEP2</accession>
<feature type="transmembrane region" description="Helical" evidence="4">
    <location>
        <begin position="34"/>
        <end position="57"/>
    </location>
</feature>
<dbReference type="SUPFAM" id="SSF52540">
    <property type="entry name" value="P-loop containing nucleoside triphosphate hydrolases"/>
    <property type="match status" value="1"/>
</dbReference>
<protein>
    <recommendedName>
        <fullName evidence="7">Sulfotransferase domain-containing protein</fullName>
    </recommendedName>
</protein>
<evidence type="ECO:0008006" key="7">
    <source>
        <dbReference type="Google" id="ProtNLM"/>
    </source>
</evidence>
<dbReference type="KEGG" id="tps:THAPSDRAFT_11489"/>
<evidence type="ECO:0000256" key="2">
    <source>
        <dbReference type="ARBA" id="ARBA00023002"/>
    </source>
</evidence>
<keyword evidence="1" id="KW-0521">NADP</keyword>
<dbReference type="eggNOG" id="ENOG502SP3H">
    <property type="taxonomic scope" value="Eukaryota"/>
</dbReference>
<reference evidence="5 6" key="2">
    <citation type="journal article" date="2008" name="Nature">
        <title>The Phaeodactylum genome reveals the evolutionary history of diatom genomes.</title>
        <authorList>
            <person name="Bowler C."/>
            <person name="Allen A.E."/>
            <person name="Badger J.H."/>
            <person name="Grimwood J."/>
            <person name="Jabbari K."/>
            <person name="Kuo A."/>
            <person name="Maheswari U."/>
            <person name="Martens C."/>
            <person name="Maumus F."/>
            <person name="Otillar R.P."/>
            <person name="Rayko E."/>
            <person name="Salamov A."/>
            <person name="Vandepoele K."/>
            <person name="Beszteri B."/>
            <person name="Gruber A."/>
            <person name="Heijde M."/>
            <person name="Katinka M."/>
            <person name="Mock T."/>
            <person name="Valentin K."/>
            <person name="Verret F."/>
            <person name="Berges J.A."/>
            <person name="Brownlee C."/>
            <person name="Cadoret J.P."/>
            <person name="Chiovitti A."/>
            <person name="Choi C.J."/>
            <person name="Coesel S."/>
            <person name="De Martino A."/>
            <person name="Detter J.C."/>
            <person name="Durkin C."/>
            <person name="Falciatore A."/>
            <person name="Fournet J."/>
            <person name="Haruta M."/>
            <person name="Huysman M.J."/>
            <person name="Jenkins B.D."/>
            <person name="Jiroutova K."/>
            <person name="Jorgensen R.E."/>
            <person name="Joubert Y."/>
            <person name="Kaplan A."/>
            <person name="Kroger N."/>
            <person name="Kroth P.G."/>
            <person name="La Roche J."/>
            <person name="Lindquist E."/>
            <person name="Lommer M."/>
            <person name="Martin-Jezequel V."/>
            <person name="Lopez P.J."/>
            <person name="Lucas S."/>
            <person name="Mangogna M."/>
            <person name="McGinnis K."/>
            <person name="Medlin L.K."/>
            <person name="Montsant A."/>
            <person name="Oudot-Le Secq M.P."/>
            <person name="Napoli C."/>
            <person name="Obornik M."/>
            <person name="Parker M.S."/>
            <person name="Petit J.L."/>
            <person name="Porcel B.M."/>
            <person name="Poulsen N."/>
            <person name="Robison M."/>
            <person name="Rychlewski L."/>
            <person name="Rynearson T.A."/>
            <person name="Schmutz J."/>
            <person name="Shapiro H."/>
            <person name="Siaut M."/>
            <person name="Stanley M."/>
            <person name="Sussman M.R."/>
            <person name="Taylor A.R."/>
            <person name="Vardi A."/>
            <person name="von Dassow P."/>
            <person name="Vyverman W."/>
            <person name="Willis A."/>
            <person name="Wyrwicz L.S."/>
            <person name="Rokhsar D.S."/>
            <person name="Weissenbach J."/>
            <person name="Armbrust E.V."/>
            <person name="Green B.R."/>
            <person name="Van de Peer Y."/>
            <person name="Grigoriev I.V."/>
        </authorList>
    </citation>
    <scope>NUCLEOTIDE SEQUENCE [LARGE SCALE GENOMIC DNA]</scope>
    <source>
        <strain evidence="5 6">CCMP1335</strain>
    </source>
</reference>
<evidence type="ECO:0000256" key="4">
    <source>
        <dbReference type="SAM" id="Phobius"/>
    </source>
</evidence>
<dbReference type="FunFam" id="3.40.50.300:FF:005026">
    <property type="entry name" value="Uncharacterized protein"/>
    <property type="match status" value="1"/>
</dbReference>
<dbReference type="GeneID" id="7448513"/>
<dbReference type="GO" id="GO:0005737">
    <property type="term" value="C:cytoplasm"/>
    <property type="evidence" value="ECO:0000318"/>
    <property type="project" value="GO_Central"/>
</dbReference>
<dbReference type="InParanoid" id="B8CEP2"/>
<keyword evidence="6" id="KW-1185">Reference proteome</keyword>
<dbReference type="AlphaFoldDB" id="B8CEP2"/>
<organism evidence="5 6">
    <name type="scientific">Thalassiosira pseudonana</name>
    <name type="common">Marine diatom</name>
    <name type="synonym">Cyclotella nana</name>
    <dbReference type="NCBI Taxonomy" id="35128"/>
    <lineage>
        <taxon>Eukaryota</taxon>
        <taxon>Sar</taxon>
        <taxon>Stramenopiles</taxon>
        <taxon>Ochrophyta</taxon>
        <taxon>Bacillariophyta</taxon>
        <taxon>Coscinodiscophyceae</taxon>
        <taxon>Thalassiosirophycidae</taxon>
        <taxon>Thalassiosirales</taxon>
        <taxon>Thalassiosiraceae</taxon>
        <taxon>Thalassiosira</taxon>
    </lineage>
</organism>
<dbReference type="HOGENOM" id="CLU_060859_0_0_1"/>
<dbReference type="GO" id="GO:0050661">
    <property type="term" value="F:NADP binding"/>
    <property type="evidence" value="ECO:0000318"/>
    <property type="project" value="GO_Central"/>
</dbReference>
<evidence type="ECO:0000313" key="6">
    <source>
        <dbReference type="Proteomes" id="UP000001449"/>
    </source>
</evidence>
<proteinExistence type="predicted"/>
<dbReference type="Proteomes" id="UP000001449">
    <property type="component" value="Chromosome 20"/>
</dbReference>
<gene>
    <name evidence="5" type="ORF">THAPSDRAFT_11489</name>
</gene>
<dbReference type="PANTHER" id="PTHR43765:SF2">
    <property type="entry name" value="2-DEHYDROPANTOATE 2-REDUCTASE"/>
    <property type="match status" value="1"/>
</dbReference>
<dbReference type="Gene3D" id="3.40.50.300">
    <property type="entry name" value="P-loop containing nucleotide triphosphate hydrolases"/>
    <property type="match status" value="1"/>
</dbReference>
<reference evidence="5 6" key="1">
    <citation type="journal article" date="2004" name="Science">
        <title>The genome of the diatom Thalassiosira pseudonana: ecology, evolution, and metabolism.</title>
        <authorList>
            <person name="Armbrust E.V."/>
            <person name="Berges J.A."/>
            <person name="Bowler C."/>
            <person name="Green B.R."/>
            <person name="Martinez D."/>
            <person name="Putnam N.H."/>
            <person name="Zhou S."/>
            <person name="Allen A.E."/>
            <person name="Apt K.E."/>
            <person name="Bechner M."/>
            <person name="Brzezinski M.A."/>
            <person name="Chaal B.K."/>
            <person name="Chiovitti A."/>
            <person name="Davis A.K."/>
            <person name="Demarest M.S."/>
            <person name="Detter J.C."/>
            <person name="Glavina T."/>
            <person name="Goodstein D."/>
            <person name="Hadi M.Z."/>
            <person name="Hellsten U."/>
            <person name="Hildebrand M."/>
            <person name="Jenkins B.D."/>
            <person name="Jurka J."/>
            <person name="Kapitonov V.V."/>
            <person name="Kroger N."/>
            <person name="Lau W.W."/>
            <person name="Lane T.W."/>
            <person name="Larimer F.W."/>
            <person name="Lippmeier J.C."/>
            <person name="Lucas S."/>
            <person name="Medina M."/>
            <person name="Montsant A."/>
            <person name="Obornik M."/>
            <person name="Parker M.S."/>
            <person name="Palenik B."/>
            <person name="Pazour G.J."/>
            <person name="Richardson P.M."/>
            <person name="Rynearson T.A."/>
            <person name="Saito M.A."/>
            <person name="Schwartz D.C."/>
            <person name="Thamatrakoln K."/>
            <person name="Valentin K."/>
            <person name="Vardi A."/>
            <person name="Wilkerson F.P."/>
            <person name="Rokhsar D.S."/>
        </authorList>
    </citation>
    <scope>NUCLEOTIDE SEQUENCE [LARGE SCALE GENOMIC DNA]</scope>
    <source>
        <strain evidence="5 6">CCMP1335</strain>
    </source>
</reference>
<dbReference type="RefSeq" id="XP_002294711.1">
    <property type="nucleotide sequence ID" value="XM_002294675.1"/>
</dbReference>
<dbReference type="OMA" id="VCTDRAR"/>
<evidence type="ECO:0000256" key="1">
    <source>
        <dbReference type="ARBA" id="ARBA00022857"/>
    </source>
</evidence>
<dbReference type="PANTHER" id="PTHR43765">
    <property type="entry name" value="2-DEHYDROPANTOATE 2-REDUCTASE-RELATED"/>
    <property type="match status" value="1"/>
</dbReference>
<keyword evidence="4" id="KW-0472">Membrane</keyword>
<feature type="region of interest" description="Disordered" evidence="3">
    <location>
        <begin position="61"/>
        <end position="84"/>
    </location>
</feature>
<dbReference type="GO" id="GO:0008677">
    <property type="term" value="F:2-dehydropantoate 2-reductase activity"/>
    <property type="evidence" value="ECO:0000318"/>
    <property type="project" value="GO_Central"/>
</dbReference>
<sequence>MAEEYHSTALATKRIQRQRRCSSRSRYNKNSSPLLVYFVIITFLIFGYHTLILPLSISNTSQSSPNVDADTSIATTSHSDSDVPPLSTILSPNGTVISDISWLLDFAIIAFPKSGTTFMKDYLGQSDETYLYEREFCIKKPEDVNRFVRLYHEAHVRLKQPMHDKGIRFGLKCPGTLYRHDIEFYKRYFPHTKLIIGIRHPISWFESFYNYQMWRNVSLPSTNKLIGRCVNHQKVCTDRARFHAALARLGMTSMESEEEKGLLFGLRYEHDRRSQQHRLLEEGGMRNNNATSHGLPNQIFLYETRQIHVTTASNELSSNIQQYLNIQHPLKEILSYSQSKTRAIDICHDNHTEVRKLLVEHSTDAADWIEQYFVKSTNVVVSAQDYFFGLLDDWRMDPCKGRQH</sequence>
<dbReference type="EMBL" id="CM000652">
    <property type="protein sequence ID" value="EED88071.1"/>
    <property type="molecule type" value="Genomic_DNA"/>
</dbReference>
<dbReference type="InterPro" id="IPR027417">
    <property type="entry name" value="P-loop_NTPase"/>
</dbReference>
<name>B8CEP2_THAPS</name>
<keyword evidence="4" id="KW-0812">Transmembrane</keyword>
<dbReference type="InterPro" id="IPR050838">
    <property type="entry name" value="Ketopantoate_reductase"/>
</dbReference>
<dbReference type="PaxDb" id="35128-Thaps11489"/>
<keyword evidence="2" id="KW-0560">Oxidoreductase</keyword>